<sequence length="242" mass="27055">MGKIVAIGGGELRFHETLPIDRYIVEFSNIENPKLLFIPTASNDAQGYIDTVKAVYGEQLGCTVDTLCLVDQDISDEAIKDKILSSNIIYVGGGDTVKMMEIWRTKKVDQYLKEAYAHNIVLSGLSAGSICWFLEGHSNSSIETNRDGWWDREQVIGLGLIPANHCPHYNEVGHETFDDKMLDKEVPGIALENNVAIVIDGDMYKIIKSNIESKAYVLKKCNGKMNKIELNNRDFKPLSDIL</sequence>
<dbReference type="EMBL" id="JAVDTR010000021">
    <property type="protein sequence ID" value="MDR6726897.1"/>
    <property type="molecule type" value="Genomic_DNA"/>
</dbReference>
<evidence type="ECO:0000256" key="2">
    <source>
        <dbReference type="ARBA" id="ARBA00022670"/>
    </source>
</evidence>
<dbReference type="Proteomes" id="UP001254832">
    <property type="component" value="Unassembled WGS sequence"/>
</dbReference>
<evidence type="ECO:0000256" key="1">
    <source>
        <dbReference type="ARBA" id="ARBA00006534"/>
    </source>
</evidence>
<proteinExistence type="inferred from homology"/>
<dbReference type="Gene3D" id="3.40.50.880">
    <property type="match status" value="1"/>
</dbReference>
<dbReference type="AlphaFoldDB" id="A0AAP5H6T6"/>
<keyword evidence="4" id="KW-0720">Serine protease</keyword>
<dbReference type="GO" id="GO:0006508">
    <property type="term" value="P:proteolysis"/>
    <property type="evidence" value="ECO:0007669"/>
    <property type="project" value="UniProtKB-KW"/>
</dbReference>
<dbReference type="CDD" id="cd03146">
    <property type="entry name" value="GAT1_Peptidase_E"/>
    <property type="match status" value="1"/>
</dbReference>
<dbReference type="GO" id="GO:0016805">
    <property type="term" value="F:dipeptidase activity"/>
    <property type="evidence" value="ECO:0007669"/>
    <property type="project" value="UniProtKB-KW"/>
</dbReference>
<dbReference type="InterPro" id="IPR005320">
    <property type="entry name" value="Peptidase_S51"/>
</dbReference>
<evidence type="ECO:0000313" key="6">
    <source>
        <dbReference type="Proteomes" id="UP001254832"/>
    </source>
</evidence>
<reference evidence="5" key="1">
    <citation type="submission" date="2023-07" db="EMBL/GenBank/DDBJ databases">
        <title>Sorghum-associated microbial communities from plants grown in Nebraska, USA.</title>
        <authorList>
            <person name="Schachtman D."/>
        </authorList>
    </citation>
    <scope>NUCLEOTIDE SEQUENCE</scope>
    <source>
        <strain evidence="5">BE80</strain>
    </source>
</reference>
<organism evidence="5 6">
    <name type="scientific">Paenibacillus amylolyticus</name>
    <dbReference type="NCBI Taxonomy" id="1451"/>
    <lineage>
        <taxon>Bacteria</taxon>
        <taxon>Bacillati</taxon>
        <taxon>Bacillota</taxon>
        <taxon>Bacilli</taxon>
        <taxon>Bacillales</taxon>
        <taxon>Paenibacillaceae</taxon>
        <taxon>Paenibacillus</taxon>
    </lineage>
</organism>
<gene>
    <name evidence="5" type="ORF">J2W91_005422</name>
</gene>
<protein>
    <submittedName>
        <fullName evidence="5">Dipeptidase E</fullName>
        <ecNumber evidence="5">3.4.13.21</ecNumber>
    </submittedName>
</protein>
<comment type="similarity">
    <text evidence="1">Belongs to the peptidase S51 family.</text>
</comment>
<evidence type="ECO:0000256" key="4">
    <source>
        <dbReference type="ARBA" id="ARBA00022825"/>
    </source>
</evidence>
<dbReference type="RefSeq" id="WP_310145468.1">
    <property type="nucleotide sequence ID" value="NZ_JAVDTR010000021.1"/>
</dbReference>
<dbReference type="InterPro" id="IPR029062">
    <property type="entry name" value="Class_I_gatase-like"/>
</dbReference>
<dbReference type="EC" id="3.4.13.21" evidence="5"/>
<keyword evidence="2" id="KW-0645">Protease</keyword>
<evidence type="ECO:0000256" key="3">
    <source>
        <dbReference type="ARBA" id="ARBA00022801"/>
    </source>
</evidence>
<dbReference type="PANTHER" id="PTHR20842:SF0">
    <property type="entry name" value="ALPHA-ASPARTYL DIPEPTIDASE"/>
    <property type="match status" value="1"/>
</dbReference>
<comment type="caution">
    <text evidence="5">The sequence shown here is derived from an EMBL/GenBank/DDBJ whole genome shotgun (WGS) entry which is preliminary data.</text>
</comment>
<keyword evidence="3 5" id="KW-0378">Hydrolase</keyword>
<dbReference type="PANTHER" id="PTHR20842">
    <property type="entry name" value="PROTEASE S51 ALPHA-ASPARTYL DIPEPTIDASE"/>
    <property type="match status" value="1"/>
</dbReference>
<dbReference type="SUPFAM" id="SSF52317">
    <property type="entry name" value="Class I glutamine amidotransferase-like"/>
    <property type="match status" value="1"/>
</dbReference>
<dbReference type="Pfam" id="PF03575">
    <property type="entry name" value="Peptidase_S51"/>
    <property type="match status" value="1"/>
</dbReference>
<accession>A0AAP5H6T6</accession>
<name>A0AAP5H6T6_PAEAM</name>
<evidence type="ECO:0000313" key="5">
    <source>
        <dbReference type="EMBL" id="MDR6726897.1"/>
    </source>
</evidence>
<keyword evidence="5" id="KW-0224">Dipeptidase</keyword>
<dbReference type="GO" id="GO:0008236">
    <property type="term" value="F:serine-type peptidase activity"/>
    <property type="evidence" value="ECO:0007669"/>
    <property type="project" value="UniProtKB-KW"/>
</dbReference>